<dbReference type="Pfam" id="PF02782">
    <property type="entry name" value="FGGY_C"/>
    <property type="match status" value="1"/>
</dbReference>
<evidence type="ECO:0000259" key="4">
    <source>
        <dbReference type="Pfam" id="PF00370"/>
    </source>
</evidence>
<protein>
    <submittedName>
        <fullName evidence="6">Gluconokinase</fullName>
    </submittedName>
</protein>
<comment type="caution">
    <text evidence="6">The sequence shown here is derived from an EMBL/GenBank/DDBJ whole genome shotgun (WGS) entry which is preliminary data.</text>
</comment>
<evidence type="ECO:0000259" key="5">
    <source>
        <dbReference type="Pfam" id="PF02782"/>
    </source>
</evidence>
<dbReference type="PANTHER" id="PTHR43095:SF2">
    <property type="entry name" value="GLUCONOKINASE"/>
    <property type="match status" value="1"/>
</dbReference>
<proteinExistence type="inferred from homology"/>
<dbReference type="PIRSF" id="PIRSF000538">
    <property type="entry name" value="GlpK"/>
    <property type="match status" value="1"/>
</dbReference>
<dbReference type="InterPro" id="IPR050406">
    <property type="entry name" value="FGGY_Carb_Kinase"/>
</dbReference>
<keyword evidence="3" id="KW-0418">Kinase</keyword>
<dbReference type="GO" id="GO:0016301">
    <property type="term" value="F:kinase activity"/>
    <property type="evidence" value="ECO:0007669"/>
    <property type="project" value="UniProtKB-KW"/>
</dbReference>
<dbReference type="InterPro" id="IPR018484">
    <property type="entry name" value="FGGY_N"/>
</dbReference>
<sequence length="514" mass="55921">MPTKNYVLALDIGTTSAKAVLFQKSGIVVAEHENAYPVQHPHPAWVEQDPHEIEQAAIAAISTAILKSGIDQHDISCVGISSAMHSLICMNEQHEAISPSITWADGRSVDQANHLKEFAGKDIYLKTGTPIHPMSPLPKLIWMKETGYQPYLQAAKFVSIKEYLLVRWFGTYKVDYAVASASGLFNIHTFDWETSALSAAGITRDQLSEPVPSTTVCQGLSSQLAERLSLPQDIPFVIGSSDGPLANLGIGAINPGDVAITIGTSGAIRQMSAKPETDELQEIFCYGVTEDLWIMGGPTNNGGIVFQWMKDVLGETEVERSLASGSGSAYDLLTNLAADVQPGADGLLFLPFLNGERAPYWDADARGSFIGLTLAHRKQHMIRAGLEGVIFSMYSIGEALERLAGKPSNLFASGGFARSSLWLQIVADIFGREVHVPVSHQSSAWGAAWFGLYALGDVPSLAAIKEDIPMKESYIPNNVNHELYLQLYKTYSELYFSLKPHFHSLSALQRGLGR</sequence>
<dbReference type="GO" id="GO:0005975">
    <property type="term" value="P:carbohydrate metabolic process"/>
    <property type="evidence" value="ECO:0007669"/>
    <property type="project" value="InterPro"/>
</dbReference>
<dbReference type="Gene3D" id="3.30.420.40">
    <property type="match status" value="2"/>
</dbReference>
<evidence type="ECO:0000313" key="6">
    <source>
        <dbReference type="EMBL" id="MCL7747962.1"/>
    </source>
</evidence>
<keyword evidence="2" id="KW-0808">Transferase</keyword>
<keyword evidence="7" id="KW-1185">Reference proteome</keyword>
<dbReference type="SUPFAM" id="SSF53067">
    <property type="entry name" value="Actin-like ATPase domain"/>
    <property type="match status" value="2"/>
</dbReference>
<dbReference type="RefSeq" id="WP_250096855.1">
    <property type="nucleotide sequence ID" value="NZ_JAKRYL010000012.1"/>
</dbReference>
<dbReference type="EMBL" id="JAKRYL010000012">
    <property type="protein sequence ID" value="MCL7747962.1"/>
    <property type="molecule type" value="Genomic_DNA"/>
</dbReference>
<evidence type="ECO:0000256" key="3">
    <source>
        <dbReference type="ARBA" id="ARBA00022777"/>
    </source>
</evidence>
<dbReference type="InterPro" id="IPR018485">
    <property type="entry name" value="FGGY_C"/>
</dbReference>
<feature type="domain" description="Carbohydrate kinase FGGY N-terminal" evidence="4">
    <location>
        <begin position="6"/>
        <end position="249"/>
    </location>
</feature>
<dbReference type="CDD" id="cd07770">
    <property type="entry name" value="ASKHA_NBD_FGGY_GntK"/>
    <property type="match status" value="1"/>
</dbReference>
<evidence type="ECO:0000256" key="1">
    <source>
        <dbReference type="ARBA" id="ARBA00009156"/>
    </source>
</evidence>
<reference evidence="6" key="1">
    <citation type="submission" date="2022-02" db="EMBL/GenBank/DDBJ databases">
        <title>Halalkalibacter sp. nov. isolated from Lonar Lake, India.</title>
        <authorList>
            <person name="Joshi A."/>
            <person name="Thite S."/>
            <person name="Lodha T."/>
        </authorList>
    </citation>
    <scope>NUCLEOTIDE SEQUENCE</scope>
    <source>
        <strain evidence="6">MEB205</strain>
    </source>
</reference>
<accession>A0A9X2CTU3</accession>
<dbReference type="PANTHER" id="PTHR43095">
    <property type="entry name" value="SUGAR KINASE"/>
    <property type="match status" value="1"/>
</dbReference>
<organism evidence="6 7">
    <name type="scientific">Halalkalibacter alkaliphilus</name>
    <dbReference type="NCBI Taxonomy" id="2917993"/>
    <lineage>
        <taxon>Bacteria</taxon>
        <taxon>Bacillati</taxon>
        <taxon>Bacillota</taxon>
        <taxon>Bacilli</taxon>
        <taxon>Bacillales</taxon>
        <taxon>Bacillaceae</taxon>
        <taxon>Halalkalibacter</taxon>
    </lineage>
</organism>
<dbReference type="InterPro" id="IPR000577">
    <property type="entry name" value="Carb_kinase_FGGY"/>
</dbReference>
<evidence type="ECO:0000256" key="2">
    <source>
        <dbReference type="ARBA" id="ARBA00022679"/>
    </source>
</evidence>
<dbReference type="Pfam" id="PF00370">
    <property type="entry name" value="FGGY_N"/>
    <property type="match status" value="1"/>
</dbReference>
<name>A0A9X2CTU3_9BACI</name>
<feature type="domain" description="Carbohydrate kinase FGGY C-terminal" evidence="5">
    <location>
        <begin position="259"/>
        <end position="454"/>
    </location>
</feature>
<dbReference type="Proteomes" id="UP001139150">
    <property type="component" value="Unassembled WGS sequence"/>
</dbReference>
<dbReference type="AlphaFoldDB" id="A0A9X2CTU3"/>
<gene>
    <name evidence="6" type="ORF">MF646_12595</name>
</gene>
<evidence type="ECO:0000313" key="7">
    <source>
        <dbReference type="Proteomes" id="UP001139150"/>
    </source>
</evidence>
<comment type="similarity">
    <text evidence="1">Belongs to the FGGY kinase family.</text>
</comment>
<dbReference type="InterPro" id="IPR043129">
    <property type="entry name" value="ATPase_NBD"/>
</dbReference>